<dbReference type="Gene3D" id="3.30.870.10">
    <property type="entry name" value="Endonuclease Chain A"/>
    <property type="match status" value="1"/>
</dbReference>
<keyword evidence="3" id="KW-0540">Nuclease</keyword>
<dbReference type="SUPFAM" id="SSF56024">
    <property type="entry name" value="Phospholipase D/nuclease"/>
    <property type="match status" value="1"/>
</dbReference>
<dbReference type="Gene3D" id="3.40.50.300">
    <property type="entry name" value="P-loop containing nucleotide triphosphate hydrolases"/>
    <property type="match status" value="2"/>
</dbReference>
<comment type="caution">
    <text evidence="3">The sequence shown here is derived from an EMBL/GenBank/DDBJ whole genome shotgun (WGS) entry which is preliminary data.</text>
</comment>
<accession>A0A1C0YCU4</accession>
<dbReference type="GO" id="GO:0003677">
    <property type="term" value="F:DNA binding"/>
    <property type="evidence" value="ECO:0007669"/>
    <property type="project" value="InterPro"/>
</dbReference>
<dbReference type="PROSITE" id="PS51192">
    <property type="entry name" value="HELICASE_ATP_BIND_1"/>
    <property type="match status" value="1"/>
</dbReference>
<dbReference type="EMBL" id="MASJ01000017">
    <property type="protein sequence ID" value="OCS85006.1"/>
    <property type="molecule type" value="Genomic_DNA"/>
</dbReference>
<dbReference type="Pfam" id="PF13091">
    <property type="entry name" value="PLDc_2"/>
    <property type="match status" value="1"/>
</dbReference>
<dbReference type="InterPro" id="IPR001650">
    <property type="entry name" value="Helicase_C-like"/>
</dbReference>
<dbReference type="InterPro" id="IPR025202">
    <property type="entry name" value="PLD-like_dom"/>
</dbReference>
<evidence type="ECO:0000259" key="1">
    <source>
        <dbReference type="PROSITE" id="PS51192"/>
    </source>
</evidence>
<evidence type="ECO:0000313" key="3">
    <source>
        <dbReference type="EMBL" id="OCS85006.1"/>
    </source>
</evidence>
<reference evidence="3 4" key="1">
    <citation type="submission" date="2016-07" db="EMBL/GenBank/DDBJ databases">
        <title>Caryophanon tenue genome sequencing.</title>
        <authorList>
            <person name="Verma A."/>
            <person name="Pal Y."/>
            <person name="Krishnamurthi S."/>
        </authorList>
    </citation>
    <scope>NUCLEOTIDE SEQUENCE [LARGE SCALE GENOMIC DNA]</scope>
    <source>
        <strain evidence="3 4">DSM 14152</strain>
    </source>
</reference>
<dbReference type="Pfam" id="PF11907">
    <property type="entry name" value="DUF3427"/>
    <property type="match status" value="1"/>
</dbReference>
<dbReference type="Pfam" id="PF04851">
    <property type="entry name" value="ResIII"/>
    <property type="match status" value="1"/>
</dbReference>
<evidence type="ECO:0000313" key="4">
    <source>
        <dbReference type="Proteomes" id="UP000093199"/>
    </source>
</evidence>
<dbReference type="STRING" id="33978.A6M13_14075"/>
<proteinExistence type="predicted"/>
<evidence type="ECO:0000259" key="2">
    <source>
        <dbReference type="PROSITE" id="PS51194"/>
    </source>
</evidence>
<dbReference type="GO" id="GO:0004519">
    <property type="term" value="F:endonuclease activity"/>
    <property type="evidence" value="ECO:0007669"/>
    <property type="project" value="UniProtKB-KW"/>
</dbReference>
<dbReference type="Proteomes" id="UP000093199">
    <property type="component" value="Unassembled WGS sequence"/>
</dbReference>
<feature type="domain" description="Helicase C-terminal" evidence="2">
    <location>
        <begin position="428"/>
        <end position="580"/>
    </location>
</feature>
<keyword evidence="3" id="KW-0378">Hydrolase</keyword>
<dbReference type="InterPro" id="IPR027417">
    <property type="entry name" value="P-loop_NTPase"/>
</dbReference>
<dbReference type="Pfam" id="PF00271">
    <property type="entry name" value="Helicase_C"/>
    <property type="match status" value="1"/>
</dbReference>
<dbReference type="SMART" id="SM00490">
    <property type="entry name" value="HELICc"/>
    <property type="match status" value="1"/>
</dbReference>
<dbReference type="CDD" id="cd09204">
    <property type="entry name" value="PLDc_N_DEXD_b2"/>
    <property type="match status" value="1"/>
</dbReference>
<sequence>MSHLQSLRSALEYGFLNDTQPTTELLKPKLLTNDTSTNVLSTLLKELLSCQSFCISVAFITSGGLTMLKAALADLAARNIHGKILTSTYLQFNQPHVFEQLLRIPNVEVRITAIEGFHAKGYIFEQQHYETLIIGSSNLTQSALKTNYEWNVKLNSLQNGDLLKKFKQQFEHVWQKAMPLSPHWLDHYAANYMPQTPFRQKIAEQQQVYSTISPNKMQQQALQQLQTVRDHGEQRALVISATGTGKTYLSAFDVQQVAPQTLLFVVHREQILKKAMAQFKTILQLQDHEIGLLTGASKQSDCRYLFATVQTISKPDVLAQFTRSHFDYIIVDEVHKAGARSYLRVLEHFSPKFLLGMTATPERTDDYNIFQLFDYNIAYEIRLQQALEEEMLCPFHYFGVTDYQQDGLVINEKTDFNQLIMDERINHLIDKIHYYGHDGSETKGLIFCSRKEEALALSHALNHKGLRTIALTGDTHIEKREQAIRALEDGQLTHLITVDILNEGIDIPMLNQIVMLRQTQSSIIFLQQLGRGLRKHPSKSYVTIIDFIGNYKNNYMIPMALAGDYSFNKDNLRRHTMEATYIKGVSSIHFEEIAKKRIFESLQVPSLITFKHMVVQFEELQRRLGHTPLLVDFIKHRLLDPHVLLTKKANYDEFLCTIQKQPSTLSATAQHLLTFVSQELINGKRLHEILLLKLLLQTPKLSKRAFQHLLVQCQLQSDAETLTSVENMLTLKFFTNPSRQKYGHISLLLVKEHYALHPDIQAVLDDKYVHTLFVDVLDCAFRNNEQYDRNPFTINAKYSRKDYCRLMNWRSDMSSVIYGYKIDDATKTCPLFIRYHKDDTLNTAVLYEDELINTHELKWFTRPGKKITSPIENRIFYDDSLTLHIFIQKDGAEGADFYYLGEATPQATNIEEHLTENKSGRQVPIVSAHFTLKNEINETIYHYLTTN</sequence>
<dbReference type="InterPro" id="IPR014001">
    <property type="entry name" value="Helicase_ATP-bd"/>
</dbReference>
<dbReference type="GO" id="GO:0016787">
    <property type="term" value="F:hydrolase activity"/>
    <property type="evidence" value="ECO:0007669"/>
    <property type="project" value="InterPro"/>
</dbReference>
<dbReference type="RefSeq" id="WP_066545221.1">
    <property type="nucleotide sequence ID" value="NZ_MASJ01000017.1"/>
</dbReference>
<dbReference type="CDD" id="cd18032">
    <property type="entry name" value="DEXHc_RE_I_III_res"/>
    <property type="match status" value="1"/>
</dbReference>
<dbReference type="CDD" id="cd18799">
    <property type="entry name" value="SF2_C_EcoAI-like"/>
    <property type="match status" value="1"/>
</dbReference>
<dbReference type="GO" id="GO:0005524">
    <property type="term" value="F:ATP binding"/>
    <property type="evidence" value="ECO:0007669"/>
    <property type="project" value="InterPro"/>
</dbReference>
<keyword evidence="3" id="KW-0255">Endonuclease</keyword>
<dbReference type="PANTHER" id="PTHR47396:SF1">
    <property type="entry name" value="ATP-DEPENDENT HELICASE IRC3-RELATED"/>
    <property type="match status" value="1"/>
</dbReference>
<feature type="domain" description="Helicase ATP-binding" evidence="1">
    <location>
        <begin position="227"/>
        <end position="379"/>
    </location>
</feature>
<dbReference type="InterPro" id="IPR006935">
    <property type="entry name" value="Helicase/UvrB_N"/>
</dbReference>
<dbReference type="InterPro" id="IPR050742">
    <property type="entry name" value="Helicase_Restrict-Modif_Enz"/>
</dbReference>
<dbReference type="SMART" id="SM00487">
    <property type="entry name" value="DEXDc"/>
    <property type="match status" value="1"/>
</dbReference>
<dbReference type="PANTHER" id="PTHR47396">
    <property type="entry name" value="TYPE I RESTRICTION ENZYME ECOKI R PROTEIN"/>
    <property type="match status" value="1"/>
</dbReference>
<dbReference type="GO" id="GO:0005829">
    <property type="term" value="C:cytosol"/>
    <property type="evidence" value="ECO:0007669"/>
    <property type="project" value="TreeGrafter"/>
</dbReference>
<dbReference type="Pfam" id="PF26350">
    <property type="entry name" value="DUF8090"/>
    <property type="match status" value="1"/>
</dbReference>
<dbReference type="OrthoDB" id="9802848at2"/>
<dbReference type="PROSITE" id="PS51194">
    <property type="entry name" value="HELICASE_CTER"/>
    <property type="match status" value="1"/>
</dbReference>
<name>A0A1C0YCU4_9BACL</name>
<dbReference type="SUPFAM" id="SSF52540">
    <property type="entry name" value="P-loop containing nucleoside triphosphate hydrolases"/>
    <property type="match status" value="1"/>
</dbReference>
<dbReference type="AlphaFoldDB" id="A0A1C0YCU4"/>
<protein>
    <submittedName>
        <fullName evidence="3">NgoFVII family restriction endonuclease</fullName>
    </submittedName>
</protein>
<dbReference type="InterPro" id="IPR021835">
    <property type="entry name" value="DUF3427"/>
</dbReference>
<dbReference type="InterPro" id="IPR058403">
    <property type="entry name" value="DUF8090"/>
</dbReference>
<organism evidence="3 4">
    <name type="scientific">Caryophanon tenue</name>
    <dbReference type="NCBI Taxonomy" id="33978"/>
    <lineage>
        <taxon>Bacteria</taxon>
        <taxon>Bacillati</taxon>
        <taxon>Bacillota</taxon>
        <taxon>Bacilli</taxon>
        <taxon>Bacillales</taxon>
        <taxon>Caryophanaceae</taxon>
        <taxon>Caryophanon</taxon>
    </lineage>
</organism>
<keyword evidence="4" id="KW-1185">Reference proteome</keyword>
<gene>
    <name evidence="3" type="ORF">A6M13_14075</name>
</gene>